<dbReference type="VEuPathDB" id="VectorBase:RSAN_030561"/>
<dbReference type="EMBL" id="JABSTV010001246">
    <property type="protein sequence ID" value="KAH7976745.1"/>
    <property type="molecule type" value="Genomic_DNA"/>
</dbReference>
<evidence type="ECO:0000313" key="1">
    <source>
        <dbReference type="EMBL" id="KAH7976745.1"/>
    </source>
</evidence>
<comment type="caution">
    <text evidence="1">The sequence shown here is derived from an EMBL/GenBank/DDBJ whole genome shotgun (WGS) entry which is preliminary data.</text>
</comment>
<organism evidence="1 2">
    <name type="scientific">Rhipicephalus sanguineus</name>
    <name type="common">Brown dog tick</name>
    <name type="synonym">Ixodes sanguineus</name>
    <dbReference type="NCBI Taxonomy" id="34632"/>
    <lineage>
        <taxon>Eukaryota</taxon>
        <taxon>Metazoa</taxon>
        <taxon>Ecdysozoa</taxon>
        <taxon>Arthropoda</taxon>
        <taxon>Chelicerata</taxon>
        <taxon>Arachnida</taxon>
        <taxon>Acari</taxon>
        <taxon>Parasitiformes</taxon>
        <taxon>Ixodida</taxon>
        <taxon>Ixodoidea</taxon>
        <taxon>Ixodidae</taxon>
        <taxon>Rhipicephalinae</taxon>
        <taxon>Rhipicephalus</taxon>
        <taxon>Rhipicephalus</taxon>
    </lineage>
</organism>
<keyword evidence="2" id="KW-1185">Reference proteome</keyword>
<dbReference type="AlphaFoldDB" id="A0A9D4QE36"/>
<dbReference type="Proteomes" id="UP000821837">
    <property type="component" value="Chromosome 10"/>
</dbReference>
<gene>
    <name evidence="1" type="ORF">HPB52_018869</name>
</gene>
<accession>A0A9D4QE36</accession>
<reference evidence="1" key="2">
    <citation type="submission" date="2021-09" db="EMBL/GenBank/DDBJ databases">
        <authorList>
            <person name="Jia N."/>
            <person name="Wang J."/>
            <person name="Shi W."/>
            <person name="Du L."/>
            <person name="Sun Y."/>
            <person name="Zhan W."/>
            <person name="Jiang J."/>
            <person name="Wang Q."/>
            <person name="Zhang B."/>
            <person name="Ji P."/>
            <person name="Sakyi L.B."/>
            <person name="Cui X."/>
            <person name="Yuan T."/>
            <person name="Jiang B."/>
            <person name="Yang W."/>
            <person name="Lam T.T.-Y."/>
            <person name="Chang Q."/>
            <person name="Ding S."/>
            <person name="Wang X."/>
            <person name="Zhu J."/>
            <person name="Ruan X."/>
            <person name="Zhao L."/>
            <person name="Wei J."/>
            <person name="Que T."/>
            <person name="Du C."/>
            <person name="Cheng J."/>
            <person name="Dai P."/>
            <person name="Han X."/>
            <person name="Huang E."/>
            <person name="Gao Y."/>
            <person name="Liu J."/>
            <person name="Shao H."/>
            <person name="Ye R."/>
            <person name="Li L."/>
            <person name="Wei W."/>
            <person name="Wang X."/>
            <person name="Wang C."/>
            <person name="Huo Q."/>
            <person name="Li W."/>
            <person name="Guo W."/>
            <person name="Chen H."/>
            <person name="Chen S."/>
            <person name="Zhou L."/>
            <person name="Zhou L."/>
            <person name="Ni X."/>
            <person name="Tian J."/>
            <person name="Zhou Y."/>
            <person name="Sheng Y."/>
            <person name="Liu T."/>
            <person name="Pan Y."/>
            <person name="Xia L."/>
            <person name="Li J."/>
            <person name="Zhao F."/>
            <person name="Cao W."/>
        </authorList>
    </citation>
    <scope>NUCLEOTIDE SEQUENCE</scope>
    <source>
        <strain evidence="1">Rsan-2018</strain>
        <tissue evidence="1">Larvae</tissue>
    </source>
</reference>
<protein>
    <submittedName>
        <fullName evidence="1">Uncharacterized protein</fullName>
    </submittedName>
</protein>
<name>A0A9D4QE36_RHISA</name>
<proteinExistence type="predicted"/>
<reference evidence="1" key="1">
    <citation type="journal article" date="2020" name="Cell">
        <title>Large-Scale Comparative Analyses of Tick Genomes Elucidate Their Genetic Diversity and Vector Capacities.</title>
        <authorList>
            <consortium name="Tick Genome and Microbiome Consortium (TIGMIC)"/>
            <person name="Jia N."/>
            <person name="Wang J."/>
            <person name="Shi W."/>
            <person name="Du L."/>
            <person name="Sun Y."/>
            <person name="Zhan W."/>
            <person name="Jiang J.F."/>
            <person name="Wang Q."/>
            <person name="Zhang B."/>
            <person name="Ji P."/>
            <person name="Bell-Sakyi L."/>
            <person name="Cui X.M."/>
            <person name="Yuan T.T."/>
            <person name="Jiang B.G."/>
            <person name="Yang W.F."/>
            <person name="Lam T.T."/>
            <person name="Chang Q.C."/>
            <person name="Ding S.J."/>
            <person name="Wang X.J."/>
            <person name="Zhu J.G."/>
            <person name="Ruan X.D."/>
            <person name="Zhao L."/>
            <person name="Wei J.T."/>
            <person name="Ye R.Z."/>
            <person name="Que T.C."/>
            <person name="Du C.H."/>
            <person name="Zhou Y.H."/>
            <person name="Cheng J.X."/>
            <person name="Dai P.F."/>
            <person name="Guo W.B."/>
            <person name="Han X.H."/>
            <person name="Huang E.J."/>
            <person name="Li L.F."/>
            <person name="Wei W."/>
            <person name="Gao Y.C."/>
            <person name="Liu J.Z."/>
            <person name="Shao H.Z."/>
            <person name="Wang X."/>
            <person name="Wang C.C."/>
            <person name="Yang T.C."/>
            <person name="Huo Q.B."/>
            <person name="Li W."/>
            <person name="Chen H.Y."/>
            <person name="Chen S.E."/>
            <person name="Zhou L.G."/>
            <person name="Ni X.B."/>
            <person name="Tian J.H."/>
            <person name="Sheng Y."/>
            <person name="Liu T."/>
            <person name="Pan Y.S."/>
            <person name="Xia L.Y."/>
            <person name="Li J."/>
            <person name="Zhao F."/>
            <person name="Cao W.C."/>
        </authorList>
    </citation>
    <scope>NUCLEOTIDE SEQUENCE</scope>
    <source>
        <strain evidence="1">Rsan-2018</strain>
    </source>
</reference>
<sequence length="146" mass="16625">MRHGLLPAPATSAPFFCCGYPCKCTVIGENQQVGLPSRRLDLVLARGEEALVLDVCCPFENRMQAFQDARRIKEEKYAPLQRHLLRRLQRVFVEAIVIGCLGWDPGNDLACCRLCWKNYLRTMQRLCVSEKIATPTDIYRSHTGLL</sequence>
<evidence type="ECO:0000313" key="2">
    <source>
        <dbReference type="Proteomes" id="UP000821837"/>
    </source>
</evidence>